<dbReference type="AlphaFoldDB" id="A0A9N9J603"/>
<dbReference type="EMBL" id="CAJVQA010021137">
    <property type="protein sequence ID" value="CAG8767399.1"/>
    <property type="molecule type" value="Genomic_DNA"/>
</dbReference>
<protein>
    <submittedName>
        <fullName evidence="1">6200_t:CDS:1</fullName>
    </submittedName>
</protein>
<keyword evidence="2" id="KW-1185">Reference proteome</keyword>
<dbReference type="Proteomes" id="UP000789759">
    <property type="component" value="Unassembled WGS sequence"/>
</dbReference>
<reference evidence="1" key="1">
    <citation type="submission" date="2021-06" db="EMBL/GenBank/DDBJ databases">
        <authorList>
            <person name="Kallberg Y."/>
            <person name="Tangrot J."/>
            <person name="Rosling A."/>
        </authorList>
    </citation>
    <scope>NUCLEOTIDE SEQUENCE</scope>
    <source>
        <strain evidence="1">FL966</strain>
    </source>
</reference>
<evidence type="ECO:0000313" key="2">
    <source>
        <dbReference type="Proteomes" id="UP000789759"/>
    </source>
</evidence>
<name>A0A9N9J603_9GLOM</name>
<organism evidence="1 2">
    <name type="scientific">Cetraspora pellucida</name>
    <dbReference type="NCBI Taxonomy" id="1433469"/>
    <lineage>
        <taxon>Eukaryota</taxon>
        <taxon>Fungi</taxon>
        <taxon>Fungi incertae sedis</taxon>
        <taxon>Mucoromycota</taxon>
        <taxon>Glomeromycotina</taxon>
        <taxon>Glomeromycetes</taxon>
        <taxon>Diversisporales</taxon>
        <taxon>Gigasporaceae</taxon>
        <taxon>Cetraspora</taxon>
    </lineage>
</organism>
<gene>
    <name evidence="1" type="ORF">CPELLU_LOCUS15665</name>
</gene>
<proteinExistence type="predicted"/>
<comment type="caution">
    <text evidence="1">The sequence shown here is derived from an EMBL/GenBank/DDBJ whole genome shotgun (WGS) entry which is preliminary data.</text>
</comment>
<dbReference type="PANTHER" id="PTHR47718">
    <property type="entry name" value="OS01G0519700 PROTEIN"/>
    <property type="match status" value="1"/>
</dbReference>
<evidence type="ECO:0000313" key="1">
    <source>
        <dbReference type="EMBL" id="CAG8767399.1"/>
    </source>
</evidence>
<dbReference type="PANTHER" id="PTHR47718:SF13">
    <property type="entry name" value="OS09G0290500 PROTEIN"/>
    <property type="match status" value="1"/>
</dbReference>
<feature type="non-terminal residue" evidence="1">
    <location>
        <position position="505"/>
    </location>
</feature>
<accession>A0A9N9J603</accession>
<sequence length="505" mass="56647">TLLGLQQPTSYCLLLDPLPSLNSRFENDFSGPTNYELKSFFPDVLGFKIGTVFGASSFELPPSSVTLNSTISGPVNSELCGSVEYNNFKLCGSVNVELSLNLEPSSVNIELLFNLVLGSVDIELPSDLVFSSVNVKSLPCLVNPEYDSTWSGSEDFELSGFKDFEINSNLPSSVNFGFASSESVSNLLGFVNSEFTNNLPSFEGSGLDISINADINQMIQYNTTEIKLQVRDFFDDWNTVQCVVDAYSKQHSVNRPKKVENIDEHRNGVSGKTDCSWLVHFYFGKCAKAINITSIVDKHNHICDLNTIKLASKHLQFLPTILDRIKNYTIVGQLSANQQFDLLVKEFLQYQIKKKNLYNAISKFRGIRIHDESDTATILQHLLNLKEQDQEYVVIPCIEALSNHEAWARYSILKVFIAGTESTQKVKSINGVLKKHIDQGTLLKELIKAIKQELEKEASYNYIRDYYESNLSSGLLSTYNTIFKAIDLVLAEHLTPISLLLHKPR</sequence>
<dbReference type="OrthoDB" id="747268at2759"/>